<feature type="signal peptide" evidence="1">
    <location>
        <begin position="1"/>
        <end position="28"/>
    </location>
</feature>
<dbReference type="EMBL" id="JBHPEI010000007">
    <property type="protein sequence ID" value="MFC1799452.1"/>
    <property type="molecule type" value="Genomic_DNA"/>
</dbReference>
<evidence type="ECO:0000313" key="2">
    <source>
        <dbReference type="EMBL" id="MFC1799452.1"/>
    </source>
</evidence>
<keyword evidence="3" id="KW-1185">Reference proteome</keyword>
<evidence type="ECO:0000313" key="3">
    <source>
        <dbReference type="Proteomes" id="UP001594288"/>
    </source>
</evidence>
<feature type="chain" id="PRO_5046162555" evidence="1">
    <location>
        <begin position="29"/>
        <end position="128"/>
    </location>
</feature>
<comment type="caution">
    <text evidence="2">The sequence shown here is derived from an EMBL/GenBank/DDBJ whole genome shotgun (WGS) entry which is preliminary data.</text>
</comment>
<protein>
    <submittedName>
        <fullName evidence="2">Uncharacterized protein</fullName>
    </submittedName>
</protein>
<gene>
    <name evidence="2" type="ORF">ACFL2Z_00865</name>
</gene>
<organism evidence="2 3">
    <name type="scientific">Eiseniibacteriota bacterium</name>
    <dbReference type="NCBI Taxonomy" id="2212470"/>
    <lineage>
        <taxon>Bacteria</taxon>
        <taxon>Candidatus Eiseniibacteriota</taxon>
    </lineage>
</organism>
<name>A0ABV6YNE3_UNCEI</name>
<evidence type="ECO:0000256" key="1">
    <source>
        <dbReference type="SAM" id="SignalP"/>
    </source>
</evidence>
<accession>A0ABV6YNE3</accession>
<sequence length="128" mass="14253">MAKKFMFVCFGILALVIAFHLGAQYGQAGYVDHTATGIISFDGYYVLLDDGTVWCTPPSGGWSQEHSEFTPPVPISQIKFWQRWACISTNDEYWEYVGPGWVNHGSPPIGPTSTQPTTWSKIKAEFGE</sequence>
<proteinExistence type="predicted"/>
<keyword evidence="1" id="KW-0732">Signal</keyword>
<dbReference type="Proteomes" id="UP001594288">
    <property type="component" value="Unassembled WGS sequence"/>
</dbReference>
<reference evidence="2 3" key="1">
    <citation type="submission" date="2024-09" db="EMBL/GenBank/DDBJ databases">
        <authorList>
            <person name="D'Angelo T."/>
        </authorList>
    </citation>
    <scope>NUCLEOTIDE SEQUENCE [LARGE SCALE GENOMIC DNA]</scope>
    <source>
        <strain evidence="2">SAG AM-311-F02</strain>
    </source>
</reference>